<feature type="signal peptide" evidence="1">
    <location>
        <begin position="1"/>
        <end position="19"/>
    </location>
</feature>
<protein>
    <submittedName>
        <fullName evidence="2">Uncharacterized protein</fullName>
    </submittedName>
</protein>
<accession>A0A2S2FCB4</accession>
<evidence type="ECO:0000313" key="2">
    <source>
        <dbReference type="EMBL" id="AWL28616.1"/>
    </source>
</evidence>
<gene>
    <name evidence="2" type="ORF">DJ533_08575</name>
</gene>
<feature type="chain" id="PRO_5015435720" evidence="1">
    <location>
        <begin position="20"/>
        <end position="121"/>
    </location>
</feature>
<proteinExistence type="predicted"/>
<evidence type="ECO:0000256" key="1">
    <source>
        <dbReference type="SAM" id="SignalP"/>
    </source>
</evidence>
<dbReference type="KEGG" id="adv:DJ533_08575"/>
<keyword evidence="3" id="KW-1185">Reference proteome</keyword>
<dbReference type="RefSeq" id="WP_065992074.1">
    <property type="nucleotide sequence ID" value="NZ_CP029397.2"/>
</dbReference>
<dbReference type="STRING" id="1871111.GCA_001704615_00146"/>
<keyword evidence="1" id="KW-0732">Signal</keyword>
<dbReference type="EMBL" id="CP029397">
    <property type="protein sequence ID" value="AWL28616.1"/>
    <property type="molecule type" value="Genomic_DNA"/>
</dbReference>
<organism evidence="2 3">
    <name type="scientific">Acinetobacter defluvii</name>
    <dbReference type="NCBI Taxonomy" id="1871111"/>
    <lineage>
        <taxon>Bacteria</taxon>
        <taxon>Pseudomonadati</taxon>
        <taxon>Pseudomonadota</taxon>
        <taxon>Gammaproteobacteria</taxon>
        <taxon>Moraxellales</taxon>
        <taxon>Moraxellaceae</taxon>
        <taxon>Acinetobacter</taxon>
    </lineage>
</organism>
<reference evidence="2" key="1">
    <citation type="submission" date="2019-08" db="EMBL/GenBank/DDBJ databases">
        <title>The complete genome of Acinetobacter defluvii strain WCHAD010030.</title>
        <authorList>
            <person name="Hu Y."/>
            <person name="Qin J."/>
            <person name="Feng Y."/>
            <person name="Zong Z."/>
        </authorList>
    </citation>
    <scope>NUCLEOTIDE SEQUENCE</scope>
    <source>
        <strain evidence="2">WCHA30</strain>
    </source>
</reference>
<evidence type="ECO:0000313" key="3">
    <source>
        <dbReference type="Proteomes" id="UP000245977"/>
    </source>
</evidence>
<name>A0A2S2FCB4_9GAMM</name>
<dbReference type="AlphaFoldDB" id="A0A2S2FCB4"/>
<dbReference type="Proteomes" id="UP000245977">
    <property type="component" value="Chromosome"/>
</dbReference>
<sequence length="121" mass="14005">MKKIMAVLVLIGSTQLVFADAAEHYARQVEKISTQYNTQMKSFLRSLNPKITQFDAQQKAQYCDIVKTYVDDMYKATDENRSNLPPSYMSITKQDIINKVNSSPEMQILKKYNIQCDLNNR</sequence>
<dbReference type="OrthoDB" id="6711152at2"/>